<gene>
    <name evidence="1" type="ORF">SAMN04488104_10152</name>
</gene>
<evidence type="ECO:0000313" key="2">
    <source>
        <dbReference type="Proteomes" id="UP000199060"/>
    </source>
</evidence>
<protein>
    <submittedName>
        <fullName evidence="1">Uncharacterized protein</fullName>
    </submittedName>
</protein>
<keyword evidence="2" id="KW-1185">Reference proteome</keyword>
<dbReference type="Proteomes" id="UP000199060">
    <property type="component" value="Unassembled WGS sequence"/>
</dbReference>
<dbReference type="STRING" id="686796.SAMN04488104_10152"/>
<evidence type="ECO:0000313" key="1">
    <source>
        <dbReference type="EMBL" id="SDD10526.1"/>
    </source>
</evidence>
<proteinExistence type="predicted"/>
<accession>A0A1G6S2W2</accession>
<organism evidence="1 2">
    <name type="scientific">Algoriphagus faecimaris</name>
    <dbReference type="NCBI Taxonomy" id="686796"/>
    <lineage>
        <taxon>Bacteria</taxon>
        <taxon>Pseudomonadati</taxon>
        <taxon>Bacteroidota</taxon>
        <taxon>Cytophagia</taxon>
        <taxon>Cytophagales</taxon>
        <taxon>Cyclobacteriaceae</taxon>
        <taxon>Algoriphagus</taxon>
    </lineage>
</organism>
<dbReference type="EMBL" id="FNAC01000015">
    <property type="protein sequence ID" value="SDD10526.1"/>
    <property type="molecule type" value="Genomic_DNA"/>
</dbReference>
<name>A0A1G6S2W2_9BACT</name>
<reference evidence="2" key="1">
    <citation type="submission" date="2016-10" db="EMBL/GenBank/DDBJ databases">
        <authorList>
            <person name="Varghese N."/>
            <person name="Submissions S."/>
        </authorList>
    </citation>
    <scope>NUCLEOTIDE SEQUENCE [LARGE SCALE GENOMIC DNA]</scope>
    <source>
        <strain evidence="2">DSM 23095</strain>
    </source>
</reference>
<sequence>MEVHRVCQSWKIAQTFIFAGLPEFNCLLSVHNLCENEQTQNLYCVFNRQLPVNFSNKLLFYILYFTELQLFKLNKIKMESKIQNVAYELAGMIYGISLDGHVNKNEYDQLKAWCTNHEHLCEMEEFKSLHEQINPIIQSGVVTSEEIEDLKEILDNFLEKTGPKDEKKLNMFFLQGLFEGILSSGEVNTYEVYKLNQWIQKNEHLKNQKPFDELYGMIGQVLKNHRISDEDGVKLKSFFSEMIAKTKAS</sequence>
<dbReference type="AlphaFoldDB" id="A0A1G6S2W2"/>